<evidence type="ECO:0000313" key="3">
    <source>
        <dbReference type="Proteomes" id="UP001374584"/>
    </source>
</evidence>
<comment type="caution">
    <text evidence="2">The sequence shown here is derived from an EMBL/GenBank/DDBJ whole genome shotgun (WGS) entry which is preliminary data.</text>
</comment>
<keyword evidence="1" id="KW-0732">Signal</keyword>
<name>A0AAN9NLE2_PHACN</name>
<dbReference type="Proteomes" id="UP001374584">
    <property type="component" value="Unassembled WGS sequence"/>
</dbReference>
<feature type="chain" id="PRO_5042839915" description="Secreted protein" evidence="1">
    <location>
        <begin position="18"/>
        <end position="70"/>
    </location>
</feature>
<sequence length="70" mass="7803">MLTTLFLFLTHSSPTFHLPTLCSSSFFSSCFCSIKIPSFFLYKFTCAHLTTTPSSVVKSVCYSLHLKLVG</sequence>
<proteinExistence type="predicted"/>
<dbReference type="AlphaFoldDB" id="A0AAN9NLE2"/>
<evidence type="ECO:0000313" key="2">
    <source>
        <dbReference type="EMBL" id="KAK7372669.1"/>
    </source>
</evidence>
<protein>
    <recommendedName>
        <fullName evidence="4">Secreted protein</fullName>
    </recommendedName>
</protein>
<evidence type="ECO:0008006" key="4">
    <source>
        <dbReference type="Google" id="ProtNLM"/>
    </source>
</evidence>
<gene>
    <name evidence="2" type="ORF">VNO80_06056</name>
</gene>
<organism evidence="2 3">
    <name type="scientific">Phaseolus coccineus</name>
    <name type="common">Scarlet runner bean</name>
    <name type="synonym">Phaseolus multiflorus</name>
    <dbReference type="NCBI Taxonomy" id="3886"/>
    <lineage>
        <taxon>Eukaryota</taxon>
        <taxon>Viridiplantae</taxon>
        <taxon>Streptophyta</taxon>
        <taxon>Embryophyta</taxon>
        <taxon>Tracheophyta</taxon>
        <taxon>Spermatophyta</taxon>
        <taxon>Magnoliopsida</taxon>
        <taxon>eudicotyledons</taxon>
        <taxon>Gunneridae</taxon>
        <taxon>Pentapetalae</taxon>
        <taxon>rosids</taxon>
        <taxon>fabids</taxon>
        <taxon>Fabales</taxon>
        <taxon>Fabaceae</taxon>
        <taxon>Papilionoideae</taxon>
        <taxon>50 kb inversion clade</taxon>
        <taxon>NPAAA clade</taxon>
        <taxon>indigoferoid/millettioid clade</taxon>
        <taxon>Phaseoleae</taxon>
        <taxon>Phaseolus</taxon>
    </lineage>
</organism>
<feature type="signal peptide" evidence="1">
    <location>
        <begin position="1"/>
        <end position="17"/>
    </location>
</feature>
<reference evidence="2 3" key="1">
    <citation type="submission" date="2024-01" db="EMBL/GenBank/DDBJ databases">
        <title>The genomes of 5 underutilized Papilionoideae crops provide insights into root nodulation and disease resistanc.</title>
        <authorList>
            <person name="Jiang F."/>
        </authorList>
    </citation>
    <scope>NUCLEOTIDE SEQUENCE [LARGE SCALE GENOMIC DNA]</scope>
    <source>
        <strain evidence="2">JINMINGXINNONG_FW02</strain>
        <tissue evidence="2">Leaves</tissue>
    </source>
</reference>
<keyword evidence="3" id="KW-1185">Reference proteome</keyword>
<dbReference type="EMBL" id="JAYMYR010000003">
    <property type="protein sequence ID" value="KAK7372669.1"/>
    <property type="molecule type" value="Genomic_DNA"/>
</dbReference>
<evidence type="ECO:0000256" key="1">
    <source>
        <dbReference type="SAM" id="SignalP"/>
    </source>
</evidence>
<accession>A0AAN9NLE2</accession>